<keyword evidence="2" id="KW-0812">Transmembrane</keyword>
<name>A0A8J5QZB9_ZIZPA</name>
<reference evidence="4" key="2">
    <citation type="submission" date="2021-02" db="EMBL/GenBank/DDBJ databases">
        <authorList>
            <person name="Kimball J.A."/>
            <person name="Haas M.W."/>
            <person name="Macchietto M."/>
            <person name="Kono T."/>
            <person name="Duquette J."/>
            <person name="Shao M."/>
        </authorList>
    </citation>
    <scope>NUCLEOTIDE SEQUENCE</scope>
    <source>
        <tissue evidence="4">Fresh leaf tissue</tissue>
    </source>
</reference>
<sequence length="289" mass="31892">MHGQTKMHFACFIYICNDILFISRFENREEFKPVTMTKLFEDPPPKISHPAHPAHDLIQVTTGGTPFRCDGCMQPGAGAGYRCDLCHFDLHTCCALPPATIEHELFKGRTFEFLAKPPAPAEDTICDACGDGVHGFVYHSDDPDLDLHPCCAFLRKHFVEDSRLFELRKGATRRCGMCGKSGRRRKFWVYRTYYDDDEPVDLHVACIKNGHNSMSGAAAPDGGCQILLASSPPMEGVLQSVPRRTRQSSGFERFCKIVGVVMNVIIAVISGNPMAMIAAVAGPDGLLRG</sequence>
<gene>
    <name evidence="4" type="ORF">GUJ93_ZPchr0008g13234</name>
</gene>
<organism evidence="4 5">
    <name type="scientific">Zizania palustris</name>
    <name type="common">Northern wild rice</name>
    <dbReference type="NCBI Taxonomy" id="103762"/>
    <lineage>
        <taxon>Eukaryota</taxon>
        <taxon>Viridiplantae</taxon>
        <taxon>Streptophyta</taxon>
        <taxon>Embryophyta</taxon>
        <taxon>Tracheophyta</taxon>
        <taxon>Spermatophyta</taxon>
        <taxon>Magnoliopsida</taxon>
        <taxon>Liliopsida</taxon>
        <taxon>Poales</taxon>
        <taxon>Poaceae</taxon>
        <taxon>BOP clade</taxon>
        <taxon>Oryzoideae</taxon>
        <taxon>Oryzeae</taxon>
        <taxon>Zizaniinae</taxon>
        <taxon>Zizania</taxon>
    </lineage>
</organism>
<proteinExistence type="predicted"/>
<protein>
    <recommendedName>
        <fullName evidence="3">DC1 domain-containing protein</fullName>
    </recommendedName>
</protein>
<comment type="caution">
    <text evidence="4">The sequence shown here is derived from an EMBL/GenBank/DDBJ whole genome shotgun (WGS) entry which is preliminary data.</text>
</comment>
<keyword evidence="5" id="KW-1185">Reference proteome</keyword>
<dbReference type="EMBL" id="JAAALK010000290">
    <property type="protein sequence ID" value="KAG8047285.1"/>
    <property type="molecule type" value="Genomic_DNA"/>
</dbReference>
<feature type="transmembrane region" description="Helical" evidence="2">
    <location>
        <begin position="254"/>
        <end position="281"/>
    </location>
</feature>
<dbReference type="Proteomes" id="UP000729402">
    <property type="component" value="Unassembled WGS sequence"/>
</dbReference>
<dbReference type="PANTHER" id="PTHR46477:SF25">
    <property type="entry name" value="OS08G0404500 PROTEIN"/>
    <property type="match status" value="1"/>
</dbReference>
<dbReference type="AlphaFoldDB" id="A0A8J5QZB9"/>
<dbReference type="Pfam" id="PF03107">
    <property type="entry name" value="C1_2"/>
    <property type="match status" value="1"/>
</dbReference>
<evidence type="ECO:0000256" key="1">
    <source>
        <dbReference type="ARBA" id="ARBA00022737"/>
    </source>
</evidence>
<feature type="domain" description="DC1" evidence="3">
    <location>
        <begin position="51"/>
        <end position="95"/>
    </location>
</feature>
<keyword evidence="2" id="KW-0472">Membrane</keyword>
<dbReference type="OrthoDB" id="664025at2759"/>
<evidence type="ECO:0000256" key="2">
    <source>
        <dbReference type="SAM" id="Phobius"/>
    </source>
</evidence>
<dbReference type="InterPro" id="IPR004146">
    <property type="entry name" value="DC1"/>
</dbReference>
<evidence type="ECO:0000313" key="4">
    <source>
        <dbReference type="EMBL" id="KAG8047285.1"/>
    </source>
</evidence>
<evidence type="ECO:0000259" key="3">
    <source>
        <dbReference type="Pfam" id="PF03107"/>
    </source>
</evidence>
<keyword evidence="1" id="KW-0677">Repeat</keyword>
<keyword evidence="2" id="KW-1133">Transmembrane helix</keyword>
<evidence type="ECO:0000313" key="5">
    <source>
        <dbReference type="Proteomes" id="UP000729402"/>
    </source>
</evidence>
<reference evidence="4" key="1">
    <citation type="journal article" date="2021" name="bioRxiv">
        <title>Whole Genome Assembly and Annotation of Northern Wild Rice, Zizania palustris L., Supports a Whole Genome Duplication in the Zizania Genus.</title>
        <authorList>
            <person name="Haas M."/>
            <person name="Kono T."/>
            <person name="Macchietto M."/>
            <person name="Millas R."/>
            <person name="McGilp L."/>
            <person name="Shao M."/>
            <person name="Duquette J."/>
            <person name="Hirsch C.N."/>
            <person name="Kimball J."/>
        </authorList>
    </citation>
    <scope>NUCLEOTIDE SEQUENCE</scope>
    <source>
        <tissue evidence="4">Fresh leaf tissue</tissue>
    </source>
</reference>
<accession>A0A8J5QZB9</accession>
<dbReference type="PANTHER" id="PTHR46477">
    <property type="entry name" value="CYSTEINE/HISTIDINE-RICH C1 DOMAIN FAMILY PROTEIN"/>
    <property type="match status" value="1"/>
</dbReference>